<dbReference type="GO" id="GO:0051959">
    <property type="term" value="F:dynein light intermediate chain binding"/>
    <property type="evidence" value="ECO:0007669"/>
    <property type="project" value="InterPro"/>
</dbReference>
<dbReference type="InterPro" id="IPR026983">
    <property type="entry name" value="DHC"/>
</dbReference>
<evidence type="ECO:0000256" key="6">
    <source>
        <dbReference type="ARBA" id="ARBA00022737"/>
    </source>
</evidence>
<dbReference type="GO" id="GO:0007018">
    <property type="term" value="P:microtubule-based movement"/>
    <property type="evidence" value="ECO:0007669"/>
    <property type="project" value="InterPro"/>
</dbReference>
<keyword evidence="14" id="KW-0812">Transmembrane</keyword>
<feature type="domain" description="FAD dependent oxidoreductase" evidence="15">
    <location>
        <begin position="15"/>
        <end position="347"/>
    </location>
</feature>
<dbReference type="Gene3D" id="3.20.180.20">
    <property type="entry name" value="Dynein heavy chain, N-terminal domain 2"/>
    <property type="match status" value="1"/>
</dbReference>
<feature type="domain" description="Dynein heavy chain hydrolytic ATP-binding dynein motor region" evidence="17">
    <location>
        <begin position="1251"/>
        <end position="1548"/>
    </location>
</feature>
<dbReference type="InterPro" id="IPR013602">
    <property type="entry name" value="Dynein_heavy_linker"/>
</dbReference>
<dbReference type="Pfam" id="PF08393">
    <property type="entry name" value="DHC_N2"/>
    <property type="match status" value="1"/>
</dbReference>
<dbReference type="InterPro" id="IPR036188">
    <property type="entry name" value="FAD/NAD-bd_sf"/>
</dbReference>
<dbReference type="GO" id="GO:0042995">
    <property type="term" value="C:cell projection"/>
    <property type="evidence" value="ECO:0007669"/>
    <property type="project" value="UniProtKB-SubCell"/>
</dbReference>
<dbReference type="Proteomes" id="UP000649617">
    <property type="component" value="Unassembled WGS sequence"/>
</dbReference>
<evidence type="ECO:0000256" key="9">
    <source>
        <dbReference type="ARBA" id="ARBA00023017"/>
    </source>
</evidence>
<dbReference type="EMBL" id="CAJNIZ010000846">
    <property type="protein sequence ID" value="CAE7176641.1"/>
    <property type="molecule type" value="Genomic_DNA"/>
</dbReference>
<keyword evidence="7" id="KW-0547">Nucleotide-binding</keyword>
<dbReference type="FunFam" id="1.10.287.2620:FF:000001">
    <property type="entry name" value="Cytoplasmic dynein heavy chain 1"/>
    <property type="match status" value="1"/>
</dbReference>
<dbReference type="PANTHER" id="PTHR45703">
    <property type="entry name" value="DYNEIN HEAVY CHAIN"/>
    <property type="match status" value="1"/>
</dbReference>
<evidence type="ECO:0000259" key="17">
    <source>
        <dbReference type="Pfam" id="PF12774"/>
    </source>
</evidence>
<dbReference type="InterPro" id="IPR006076">
    <property type="entry name" value="FAD-dep_OxRdtase"/>
</dbReference>
<evidence type="ECO:0000256" key="7">
    <source>
        <dbReference type="ARBA" id="ARBA00022741"/>
    </source>
</evidence>
<keyword evidence="13" id="KW-0966">Cell projection</keyword>
<keyword evidence="9" id="KW-0243">Dynein</keyword>
<name>A0A812IX00_SYMPI</name>
<evidence type="ECO:0000313" key="19">
    <source>
        <dbReference type="Proteomes" id="UP000649617"/>
    </source>
</evidence>
<dbReference type="Gene3D" id="1.20.140.100">
    <property type="entry name" value="Dynein heavy chain, N-terminal domain 2"/>
    <property type="match status" value="1"/>
</dbReference>
<dbReference type="Gene3D" id="1.10.8.710">
    <property type="match status" value="1"/>
</dbReference>
<dbReference type="SUPFAM" id="SSF51905">
    <property type="entry name" value="FAD/NAD(P)-binding domain"/>
    <property type="match status" value="1"/>
</dbReference>
<feature type="non-terminal residue" evidence="18">
    <location>
        <position position="1"/>
    </location>
</feature>
<accession>A0A812IX00</accession>
<keyword evidence="5" id="KW-0493">Microtubule</keyword>
<dbReference type="FunFam" id="3.20.180.20:FF:000003">
    <property type="entry name" value="Dynein heavy chain 12, axonemal"/>
    <property type="match status" value="1"/>
</dbReference>
<dbReference type="Gene3D" id="1.20.58.1120">
    <property type="match status" value="1"/>
</dbReference>
<reference evidence="18" key="1">
    <citation type="submission" date="2021-02" db="EMBL/GenBank/DDBJ databases">
        <authorList>
            <person name="Dougan E. K."/>
            <person name="Rhodes N."/>
            <person name="Thang M."/>
            <person name="Chan C."/>
        </authorList>
    </citation>
    <scope>NUCLEOTIDE SEQUENCE</scope>
</reference>
<dbReference type="GO" id="GO:0005524">
    <property type="term" value="F:ATP binding"/>
    <property type="evidence" value="ECO:0007669"/>
    <property type="project" value="UniProtKB-KW"/>
</dbReference>
<dbReference type="Gene3D" id="3.40.50.300">
    <property type="entry name" value="P-loop containing nucleotide triphosphate hydrolases"/>
    <property type="match status" value="1"/>
</dbReference>
<evidence type="ECO:0000256" key="13">
    <source>
        <dbReference type="ARBA" id="ARBA00023273"/>
    </source>
</evidence>
<dbReference type="OrthoDB" id="447173at2759"/>
<evidence type="ECO:0000256" key="4">
    <source>
        <dbReference type="ARBA" id="ARBA00022490"/>
    </source>
</evidence>
<comment type="subcellular location">
    <subcellularLocation>
        <location evidence="2">Cell projection</location>
    </subcellularLocation>
    <subcellularLocation>
        <location evidence="1">Cytoplasm</location>
        <location evidence="1">Cytoskeleton</location>
    </subcellularLocation>
</comment>
<keyword evidence="6" id="KW-0677">Repeat</keyword>
<evidence type="ECO:0000313" key="18">
    <source>
        <dbReference type="EMBL" id="CAE7176641.1"/>
    </source>
</evidence>
<dbReference type="FunFam" id="1.20.140.100:FF:000004">
    <property type="entry name" value="Dynein axonemal heavy chain 6"/>
    <property type="match status" value="1"/>
</dbReference>
<dbReference type="Gene3D" id="3.50.50.60">
    <property type="entry name" value="FAD/NAD(P)-binding domain"/>
    <property type="match status" value="1"/>
</dbReference>
<sequence length="1554" mass="174500">TRVLRKAEDKSDKDRILILGGGIIGVSVAYHLALRGRRVTVVDHAGIASCASGKAGGFLARDWNDGTPLRDLTRKSFDMHAEVAKELGLKSYRRLRCKAVTVGGDFSKPASRKLASLEWVDAGAQGERFMGDESTIAQVHPKDLTEAMWKAAQEKVGSDFMLGTINEVLTEDAGDEKRVTGALVNGEELLANTVVCCMGPWAQVLRLMHPQFQVYGVKYHSVLLQSARVLSEAVFFNGMGNPEVYPRGNGENYITGFPDPPTVVSETPGNVQVRDDVCERLIKTVCKVSADMQSANLTGKQSCYLPFTADSLPAMGRLPSVEGGYVCVGHGCWGILNSLASGLGMSELIVDGKATSVDIAPFGPDAFAKSKIIRRGDGSCKEQQQDLFSLVAQDPKHKEFEFSAGHHMHKVEAESCSQELMTNITHRYDWLFDKAALMPDLWFAQIYAENSELTDCSITFADASLDDFRDALAKYQKQKEDIRSMGRTKDIGIFRLDCQEMQRMLLPSPTGCFDLLAQYIPELAMTRRAELSSEIQAANDRLKEYPNNVDEYVEFNVHLAKIDASLPSLEKRFLEVQEMAEIIREFGIRIDSETRKAFNDLASAKNQLMAQVSSGKERAEVDVAHFSKALEVEIPELRKSVSEQQSRLDAPDLSDTTKMSAENRKEVLAFLDELQEHVNQSAEEAAKFNRYQDVLKLEPTAFEDVEELKASFQIRNKLWRGIDAWEELSSEWNNCSFGTVDVDSITKKVAEYNKVAVQSIKAMPDNQVPQIWGESVTQFKNTLPIVVALRNKALKPRHWEMITSMIGQELELEDEEFTLGGLLAMGVDQHMEAILDVSGKATAEQGLEEMLDKVKKTWDDLELVINPYKDSKDVFVLGSVEEITVALEDSLVTISTIAGSRYVGPIRGEVEQWQKDLLLFQETLDEWLNVQRNWMYLESIFNAGDIKKQLPAESAKFQEIDGQWRAIMKETYEYAVALKAATKPGRLDLFKKASETLDQIQKQLEDYLLSKCVAFPRFFFLSNDELLEILSQAKRPQAVQPHLRKCFDNLVKLRFGDGSNSTDIHAMISGEGEEIPFFKMLKARNGVEKWLSAEGGVEEYMVKTCRAEVKKGWETYALESDRKEWVRKQYCQVMITVGSIYWTLETEEILNSTEGNKVIMMGKWFQKNKSQLGGLTELIRDKLDKLQRKGVVALVTQDVHNRDIIQDLFDSKITSFQNFKWQQQLRYYWDPELDGGHGDCCIRQVDAFIMYGHEYMGALSRLVITPLTDRCWMTITGALHIKLGAAPAGPAGTGKTESTKDLAKGLARQCVVFNCSDQINYQMMGKLYSGVVSAGAWTCLDEFNRISIEVLSVVAQQVLEIRQALLQDLTDFVFESRQLKVKNTCGIFITMNPGYAGRTELPDNLKVLFRPVAMMVPDYTLIAEIMLYAEGFGAAKVLSGKFTNLYKLSSEQLSKQDHYDFGMRAVKSVLVMAGSLKRADPEEDENILLIRAMRDSNVPKFLSDDLPLFFAIVNDLFPGIEVPYYDYGALQVEIERGLQKQSLQALPVTIPSLH</sequence>
<dbReference type="FunFam" id="1.10.8.710:FF:000004">
    <property type="entry name" value="Dynein axonemal heavy chain 6"/>
    <property type="match status" value="1"/>
</dbReference>
<keyword evidence="14" id="KW-0472">Membrane</keyword>
<evidence type="ECO:0000256" key="14">
    <source>
        <dbReference type="SAM" id="Phobius"/>
    </source>
</evidence>
<dbReference type="InterPro" id="IPR043157">
    <property type="entry name" value="Dynein_AAA1S"/>
</dbReference>
<proteinExistence type="inferred from homology"/>
<comment type="similarity">
    <text evidence="3">Belongs to the dynein heavy chain family.</text>
</comment>
<protein>
    <submittedName>
        <fullName evidence="18">DNAH6 protein</fullName>
    </submittedName>
</protein>
<dbReference type="InterPro" id="IPR042228">
    <property type="entry name" value="Dynein_linker_3"/>
</dbReference>
<keyword evidence="4" id="KW-0963">Cytoplasm</keyword>
<dbReference type="InterPro" id="IPR035699">
    <property type="entry name" value="AAA_6"/>
</dbReference>
<dbReference type="FunFam" id="3.40.50.300:FF:000063">
    <property type="entry name" value="dynein heavy chain 6, axonemal"/>
    <property type="match status" value="1"/>
</dbReference>
<evidence type="ECO:0000256" key="12">
    <source>
        <dbReference type="ARBA" id="ARBA00023212"/>
    </source>
</evidence>
<evidence type="ECO:0000259" key="16">
    <source>
        <dbReference type="Pfam" id="PF08393"/>
    </source>
</evidence>
<dbReference type="GO" id="GO:0045505">
    <property type="term" value="F:dynein intermediate chain binding"/>
    <property type="evidence" value="ECO:0007669"/>
    <property type="project" value="InterPro"/>
</dbReference>
<gene>
    <name evidence="18" type="primary">DNAH6</name>
    <name evidence="18" type="ORF">SPIL2461_LOCUS928</name>
</gene>
<keyword evidence="12" id="KW-0206">Cytoskeleton</keyword>
<keyword evidence="14" id="KW-1133">Transmembrane helix</keyword>
<comment type="caution">
    <text evidence="18">The sequence shown here is derived from an EMBL/GenBank/DDBJ whole genome shotgun (WGS) entry which is preliminary data.</text>
</comment>
<keyword evidence="10" id="KW-0175">Coiled coil</keyword>
<evidence type="ECO:0000256" key="3">
    <source>
        <dbReference type="ARBA" id="ARBA00008887"/>
    </source>
</evidence>
<keyword evidence="19" id="KW-1185">Reference proteome</keyword>
<dbReference type="SUPFAM" id="SSF52540">
    <property type="entry name" value="P-loop containing nucleoside triphosphate hydrolases"/>
    <property type="match status" value="1"/>
</dbReference>
<organism evidence="18 19">
    <name type="scientific">Symbiodinium pilosum</name>
    <name type="common">Dinoflagellate</name>
    <dbReference type="NCBI Taxonomy" id="2952"/>
    <lineage>
        <taxon>Eukaryota</taxon>
        <taxon>Sar</taxon>
        <taxon>Alveolata</taxon>
        <taxon>Dinophyceae</taxon>
        <taxon>Suessiales</taxon>
        <taxon>Symbiodiniaceae</taxon>
        <taxon>Symbiodinium</taxon>
    </lineage>
</organism>
<dbReference type="Gene3D" id="1.10.287.2620">
    <property type="match status" value="1"/>
</dbReference>
<evidence type="ECO:0000256" key="5">
    <source>
        <dbReference type="ARBA" id="ARBA00022701"/>
    </source>
</evidence>
<dbReference type="GO" id="GO:0005874">
    <property type="term" value="C:microtubule"/>
    <property type="evidence" value="ECO:0007669"/>
    <property type="project" value="UniProtKB-KW"/>
</dbReference>
<feature type="domain" description="Dynein heavy chain linker" evidence="16">
    <location>
        <begin position="706"/>
        <end position="1111"/>
    </location>
</feature>
<dbReference type="InterPro" id="IPR042222">
    <property type="entry name" value="Dynein_2_N"/>
</dbReference>
<evidence type="ECO:0000256" key="1">
    <source>
        <dbReference type="ARBA" id="ARBA00004245"/>
    </source>
</evidence>
<dbReference type="Pfam" id="PF12774">
    <property type="entry name" value="AAA_6"/>
    <property type="match status" value="1"/>
</dbReference>
<dbReference type="FunFam" id="1.20.58.1120:FF:000001">
    <property type="entry name" value="dynein heavy chain 2, axonemal"/>
    <property type="match status" value="1"/>
</dbReference>
<dbReference type="Pfam" id="PF01266">
    <property type="entry name" value="DAO"/>
    <property type="match status" value="1"/>
</dbReference>
<dbReference type="PANTHER" id="PTHR45703:SF36">
    <property type="entry name" value="DYNEIN HEAVY CHAIN, CYTOPLASMIC"/>
    <property type="match status" value="1"/>
</dbReference>
<keyword evidence="8" id="KW-0067">ATP-binding</keyword>
<evidence type="ECO:0000256" key="11">
    <source>
        <dbReference type="ARBA" id="ARBA00023175"/>
    </source>
</evidence>
<keyword evidence="11" id="KW-0505">Motor protein</keyword>
<evidence type="ECO:0000256" key="8">
    <source>
        <dbReference type="ARBA" id="ARBA00022840"/>
    </source>
</evidence>
<evidence type="ECO:0000256" key="10">
    <source>
        <dbReference type="ARBA" id="ARBA00023054"/>
    </source>
</evidence>
<dbReference type="GO" id="GO:0030286">
    <property type="term" value="C:dynein complex"/>
    <property type="evidence" value="ECO:0007669"/>
    <property type="project" value="UniProtKB-KW"/>
</dbReference>
<evidence type="ECO:0000259" key="15">
    <source>
        <dbReference type="Pfam" id="PF01266"/>
    </source>
</evidence>
<dbReference type="Gene3D" id="3.30.9.10">
    <property type="entry name" value="D-Amino Acid Oxidase, subunit A, domain 2"/>
    <property type="match status" value="1"/>
</dbReference>
<dbReference type="InterPro" id="IPR027417">
    <property type="entry name" value="P-loop_NTPase"/>
</dbReference>
<evidence type="ECO:0000256" key="2">
    <source>
        <dbReference type="ARBA" id="ARBA00004316"/>
    </source>
</evidence>
<feature type="transmembrane region" description="Helical" evidence="14">
    <location>
        <begin position="16"/>
        <end position="34"/>
    </location>
</feature>